<evidence type="ECO:0000256" key="2">
    <source>
        <dbReference type="ARBA" id="ARBA00022729"/>
    </source>
</evidence>
<evidence type="ECO:0000313" key="7">
    <source>
        <dbReference type="Proteomes" id="UP000324479"/>
    </source>
</evidence>
<dbReference type="PANTHER" id="PTHR30332">
    <property type="entry name" value="PROBABLE GENERAL SECRETION PATHWAY PROTEIN D"/>
    <property type="match status" value="1"/>
</dbReference>
<comment type="caution">
    <text evidence="6">The sequence shown here is derived from an EMBL/GenBank/DDBJ whole genome shotgun (WGS) entry which is preliminary data.</text>
</comment>
<keyword evidence="3" id="KW-0472">Membrane</keyword>
<dbReference type="InterPro" id="IPR050810">
    <property type="entry name" value="Bact_Secretion_Sys_Channel"/>
</dbReference>
<accession>A0A5M6DET8</accession>
<evidence type="ECO:0000259" key="5">
    <source>
        <dbReference type="Pfam" id="PF03958"/>
    </source>
</evidence>
<dbReference type="GO" id="GO:0016020">
    <property type="term" value="C:membrane"/>
    <property type="evidence" value="ECO:0007669"/>
    <property type="project" value="UniProtKB-SubCell"/>
</dbReference>
<keyword evidence="7" id="KW-1185">Reference proteome</keyword>
<dbReference type="GO" id="GO:0015627">
    <property type="term" value="C:type II protein secretion system complex"/>
    <property type="evidence" value="ECO:0007669"/>
    <property type="project" value="TreeGrafter"/>
</dbReference>
<dbReference type="Gene3D" id="3.30.1370.120">
    <property type="match status" value="4"/>
</dbReference>
<name>A0A5M6DET8_9BACT</name>
<feature type="region of interest" description="Disordered" evidence="4">
    <location>
        <begin position="681"/>
        <end position="737"/>
    </location>
</feature>
<feature type="compositionally biased region" description="Basic and acidic residues" evidence="4">
    <location>
        <begin position="806"/>
        <end position="817"/>
    </location>
</feature>
<evidence type="ECO:0000256" key="4">
    <source>
        <dbReference type="SAM" id="MobiDB-lite"/>
    </source>
</evidence>
<dbReference type="EMBL" id="VWOX01000004">
    <property type="protein sequence ID" value="KAA5544699.1"/>
    <property type="molecule type" value="Genomic_DNA"/>
</dbReference>
<feature type="domain" description="NolW-like" evidence="5">
    <location>
        <begin position="657"/>
        <end position="775"/>
    </location>
</feature>
<feature type="domain" description="NolW-like" evidence="5">
    <location>
        <begin position="547"/>
        <end position="643"/>
    </location>
</feature>
<feature type="region of interest" description="Disordered" evidence="4">
    <location>
        <begin position="796"/>
        <end position="817"/>
    </location>
</feature>
<feature type="domain" description="NolW-like" evidence="5">
    <location>
        <begin position="342"/>
        <end position="401"/>
    </location>
</feature>
<proteinExistence type="predicted"/>
<dbReference type="GO" id="GO:0009306">
    <property type="term" value="P:protein secretion"/>
    <property type="evidence" value="ECO:0007669"/>
    <property type="project" value="TreeGrafter"/>
</dbReference>
<evidence type="ECO:0000256" key="1">
    <source>
        <dbReference type="ARBA" id="ARBA00004370"/>
    </source>
</evidence>
<protein>
    <submittedName>
        <fullName evidence="6">General secretion pathway protein</fullName>
    </submittedName>
</protein>
<dbReference type="InterPro" id="IPR038591">
    <property type="entry name" value="NolW-like_sf"/>
</dbReference>
<reference evidence="6 7" key="1">
    <citation type="submission" date="2019-08" db="EMBL/GenBank/DDBJ databases">
        <authorList>
            <person name="Dhanesh K."/>
            <person name="Kumar G."/>
            <person name="Sasikala C."/>
            <person name="Venkata Ramana C."/>
        </authorList>
    </citation>
    <scope>NUCLEOTIDE SEQUENCE [LARGE SCALE GENOMIC DNA]</scope>
    <source>
        <strain evidence="6 7">JC645</strain>
    </source>
</reference>
<dbReference type="Pfam" id="PF03958">
    <property type="entry name" value="Secretin_N"/>
    <property type="match status" value="3"/>
</dbReference>
<evidence type="ECO:0000256" key="3">
    <source>
        <dbReference type="ARBA" id="ARBA00023136"/>
    </source>
</evidence>
<evidence type="ECO:0000313" key="6">
    <source>
        <dbReference type="EMBL" id="KAA5544699.1"/>
    </source>
</evidence>
<sequence>MESAVPDAVDANPATVRFSFNGVPWREVINWIAEEASLALHVDAVPPGSFTYTDPSPFTFDEAIDRINLFLLPEGYSLVRSGNLLSVINLSDPRSLQQLDALAELVRPEELADRNAQDVVKCLFPLGALKAQEAVDELSAINLMVTPAVFEKTNQLMVTDTVAKLRNVKAVLESFEPSALDNGTVVKSFTLEHVSAEDVLVVARPHLGLATGEMIGIDVSLSSDLQGKHIFVTGIEDKVKLIERLVESIDVPEPSLADTQGDAKFQAHKIAGGNVELAYDVLQTLLAGQDVRLSKNQTAGTVVALAPPKVQEEIAATVAQLAADEAQFEVISLGSVDPFVAIGLIEEMLDLTAPLDDDDDDREARQAPKIDADPANRRLFVRGTPEQVEQIRQIVEGLDDKEQAVASDANIRLLSMRGKRALESLALAARFWRKPNPLVLFKSDSAALKPNTERVVHEGSDAGQPSEDDLLDAFNGNVPDHFVSLHGRGQLLETPSPDPSEPAIECQLTSRGLLVQCDDPRVLDQFEDHLAMLTGGIGSPAVSEPITFYLKYTEPAEALRMLAELLDGGDVISESTGGSLINSVVSSPTSSYLGPILTNRDGTLSLIAGTATIVADPRLNRLIAQGTTEDIDRIEEYLRIIEKDNSITSVETHGRSHVIELVHTRASEVEAALRKAFAGRVAEAASSTAGGGPRGGGDRDRERDRDRDDDRSRDNDRRDDRQPPARGGAAKGQDDEPKMTLAVHEPSNSLIVTAPDQLFEEVERLAKVIDGRGEQVVRVLTPSNSNVIEEVLQQVMLGQSASPSRSSRDRDRDRDRR</sequence>
<comment type="subcellular location">
    <subcellularLocation>
        <location evidence="1">Membrane</location>
    </subcellularLocation>
</comment>
<organism evidence="6 7">
    <name type="scientific">Roseiconus nitratireducens</name>
    <dbReference type="NCBI Taxonomy" id="2605748"/>
    <lineage>
        <taxon>Bacteria</taxon>
        <taxon>Pseudomonadati</taxon>
        <taxon>Planctomycetota</taxon>
        <taxon>Planctomycetia</taxon>
        <taxon>Pirellulales</taxon>
        <taxon>Pirellulaceae</taxon>
        <taxon>Roseiconus</taxon>
    </lineage>
</organism>
<dbReference type="Proteomes" id="UP000324479">
    <property type="component" value="Unassembled WGS sequence"/>
</dbReference>
<feature type="region of interest" description="Disordered" evidence="4">
    <location>
        <begin position="354"/>
        <end position="373"/>
    </location>
</feature>
<keyword evidence="2" id="KW-0732">Signal</keyword>
<dbReference type="InterPro" id="IPR005644">
    <property type="entry name" value="NolW-like"/>
</dbReference>
<dbReference type="AlphaFoldDB" id="A0A5M6DET8"/>
<dbReference type="PANTHER" id="PTHR30332:SF24">
    <property type="entry name" value="SECRETIN GSPD-RELATED"/>
    <property type="match status" value="1"/>
</dbReference>
<feature type="compositionally biased region" description="Basic and acidic residues" evidence="4">
    <location>
        <begin position="362"/>
        <end position="373"/>
    </location>
</feature>
<feature type="compositionally biased region" description="Basic and acidic residues" evidence="4">
    <location>
        <begin position="696"/>
        <end position="723"/>
    </location>
</feature>
<gene>
    <name evidence="6" type="ORF">FYK55_09660</name>
</gene>